<dbReference type="Pfam" id="PF01027">
    <property type="entry name" value="Bax1-I"/>
    <property type="match status" value="1"/>
</dbReference>
<evidence type="ECO:0000256" key="5">
    <source>
        <dbReference type="ARBA" id="ARBA00023136"/>
    </source>
</evidence>
<evidence type="ECO:0008006" key="9">
    <source>
        <dbReference type="Google" id="ProtNLM"/>
    </source>
</evidence>
<keyword evidence="8" id="KW-1185">Reference proteome</keyword>
<proteinExistence type="inferred from homology"/>
<dbReference type="EMBL" id="FOHA01000020">
    <property type="protein sequence ID" value="SES03402.1"/>
    <property type="molecule type" value="Genomic_DNA"/>
</dbReference>
<dbReference type="InterPro" id="IPR006214">
    <property type="entry name" value="Bax_inhibitor_1-related"/>
</dbReference>
<dbReference type="STRING" id="142588.SAMN04488559_12013"/>
<feature type="transmembrane region" description="Helical" evidence="6">
    <location>
        <begin position="58"/>
        <end position="76"/>
    </location>
</feature>
<feature type="transmembrane region" description="Helical" evidence="6">
    <location>
        <begin position="20"/>
        <end position="38"/>
    </location>
</feature>
<accession>A0A1H9U296</accession>
<dbReference type="AlphaFoldDB" id="A0A1H9U296"/>
<evidence type="ECO:0000313" key="7">
    <source>
        <dbReference type="EMBL" id="SES03402.1"/>
    </source>
</evidence>
<dbReference type="GO" id="GO:0005886">
    <property type="term" value="C:plasma membrane"/>
    <property type="evidence" value="ECO:0007669"/>
    <property type="project" value="TreeGrafter"/>
</dbReference>
<dbReference type="CDD" id="cd10432">
    <property type="entry name" value="BI-1-like_bacterial"/>
    <property type="match status" value="1"/>
</dbReference>
<evidence type="ECO:0000256" key="3">
    <source>
        <dbReference type="ARBA" id="ARBA00022692"/>
    </source>
</evidence>
<dbReference type="OrthoDB" id="9793828at2"/>
<feature type="transmembrane region" description="Helical" evidence="6">
    <location>
        <begin position="208"/>
        <end position="231"/>
    </location>
</feature>
<keyword evidence="4 6" id="KW-1133">Transmembrane helix</keyword>
<gene>
    <name evidence="7" type="ORF">SAMN04488559_12013</name>
</gene>
<feature type="transmembrane region" description="Helical" evidence="6">
    <location>
        <begin position="169"/>
        <end position="187"/>
    </location>
</feature>
<comment type="similarity">
    <text evidence="2 6">Belongs to the BI1 family.</text>
</comment>
<protein>
    <recommendedName>
        <fullName evidence="9">Modulator of FtsH protease</fullName>
    </recommendedName>
</protein>
<dbReference type="Proteomes" id="UP000198948">
    <property type="component" value="Unassembled WGS sequence"/>
</dbReference>
<evidence type="ECO:0000256" key="4">
    <source>
        <dbReference type="ARBA" id="ARBA00022989"/>
    </source>
</evidence>
<dbReference type="PANTHER" id="PTHR23291">
    <property type="entry name" value="BAX INHIBITOR-RELATED"/>
    <property type="match status" value="1"/>
</dbReference>
<dbReference type="RefSeq" id="WP_092653642.1">
    <property type="nucleotide sequence ID" value="NZ_FOHA01000020.1"/>
</dbReference>
<reference evidence="7 8" key="1">
    <citation type="submission" date="2016-10" db="EMBL/GenBank/DDBJ databases">
        <authorList>
            <person name="de Groot N.N."/>
        </authorList>
    </citation>
    <scope>NUCLEOTIDE SEQUENCE [LARGE SCALE GENOMIC DNA]</scope>
    <source>
        <strain evidence="7 8">DSM 13760</strain>
    </source>
</reference>
<sequence length="235" mass="25924">MQEYKQIDRTEGLPKFYAAIYGYMTLGLLMSAASAYLAIYSDTIISDMFYEFLYEVPYSVLILIGIELLLVVSLRFKENRIRSTAASTVLFILYSVVSGLTLGLITSLYTGESVMAAFISTAAMFGVLSVIGVTVKKDLSPIGRGALSALIGLIVTVFVNAFIFQSEGVSMMISIVTVIIFSILTAYDTQKIKYIYQHYADSAGIGSLMILCALELYLDFINIFLAVLRIFGKRN</sequence>
<feature type="transmembrane region" description="Helical" evidence="6">
    <location>
        <begin position="115"/>
        <end position="133"/>
    </location>
</feature>
<evidence type="ECO:0000256" key="1">
    <source>
        <dbReference type="ARBA" id="ARBA00004141"/>
    </source>
</evidence>
<comment type="subcellular location">
    <subcellularLocation>
        <location evidence="1">Membrane</location>
        <topology evidence="1">Multi-pass membrane protein</topology>
    </subcellularLocation>
</comment>
<evidence type="ECO:0000256" key="2">
    <source>
        <dbReference type="ARBA" id="ARBA00010350"/>
    </source>
</evidence>
<keyword evidence="3 6" id="KW-0812">Transmembrane</keyword>
<feature type="transmembrane region" description="Helical" evidence="6">
    <location>
        <begin position="88"/>
        <end position="109"/>
    </location>
</feature>
<name>A0A1H9U296_9LACT</name>
<organism evidence="7 8">
    <name type="scientific">Isobaculum melis</name>
    <dbReference type="NCBI Taxonomy" id="142588"/>
    <lineage>
        <taxon>Bacteria</taxon>
        <taxon>Bacillati</taxon>
        <taxon>Bacillota</taxon>
        <taxon>Bacilli</taxon>
        <taxon>Lactobacillales</taxon>
        <taxon>Carnobacteriaceae</taxon>
        <taxon>Isobaculum</taxon>
    </lineage>
</organism>
<feature type="transmembrane region" description="Helical" evidence="6">
    <location>
        <begin position="145"/>
        <end position="163"/>
    </location>
</feature>
<evidence type="ECO:0000313" key="8">
    <source>
        <dbReference type="Proteomes" id="UP000198948"/>
    </source>
</evidence>
<dbReference type="PANTHER" id="PTHR23291:SF50">
    <property type="entry name" value="PROTEIN LIFEGUARD 4"/>
    <property type="match status" value="1"/>
</dbReference>
<keyword evidence="5 6" id="KW-0472">Membrane</keyword>
<evidence type="ECO:0000256" key="6">
    <source>
        <dbReference type="RuleBase" id="RU004379"/>
    </source>
</evidence>